<proteinExistence type="predicted"/>
<dbReference type="STRING" id="1229664.N4U741"/>
<dbReference type="AlphaFoldDB" id="N4U741"/>
<accession>N4U741</accession>
<evidence type="ECO:0000313" key="3">
    <source>
        <dbReference type="Proteomes" id="UP000016928"/>
    </source>
</evidence>
<dbReference type="EMBL" id="KB730470">
    <property type="protein sequence ID" value="ENH65805.1"/>
    <property type="molecule type" value="Genomic_DNA"/>
</dbReference>
<reference evidence="3" key="1">
    <citation type="submission" date="2012-09" db="EMBL/GenBank/DDBJ databases">
        <title>Genome sequencing and comparative transcriptomics of race 1 and race 4 of banana pathogen: Fusarium oxysporum f. sp. cubense.</title>
        <authorList>
            <person name="Fang X."/>
            <person name="Huang J."/>
        </authorList>
    </citation>
    <scope>NUCLEOTIDE SEQUENCE [LARGE SCALE GENOMIC DNA]</scope>
    <source>
        <strain evidence="3">race 1</strain>
    </source>
</reference>
<protein>
    <recommendedName>
        <fullName evidence="1">F-box domain-containing protein</fullName>
    </recommendedName>
</protein>
<feature type="domain" description="F-box" evidence="1">
    <location>
        <begin position="47"/>
        <end position="93"/>
    </location>
</feature>
<sequence length="358" mass="40421">MSMETHSADQIISQLTCDVELNLGRVIQDIFPATPSTIHPERSISSLGQLDTLPAELLDITLNLLDFQSLSRVSRVSLRGKRVVENFLPYQQVIQHAPKVPTALIKTNLVGYYPASEVYRTLKSYRCVSCSDFGAFLYLPTCERVCFECLFQNRGLWMMTLPMAKKYFVLTQRQVQALHIMRIIPGTYCVRGPEKAHHKPCQLVSVKSAKRLAIKLHGSVQHLAQLIPQPPIISSKDYYLCKRYHEAPLEAPACDMSKLSEDANIGNDPFAGVSSLRVPYITDSRADWGQLCKGCQITYKDFKHGSLPSTVLTLLCPQRTRPERPVFALTTRLHSRHGLLIHAEHCYGARKLLRTMVD</sequence>
<dbReference type="InterPro" id="IPR001810">
    <property type="entry name" value="F-box_dom"/>
</dbReference>
<name>N4U741_FUSC1</name>
<evidence type="ECO:0000259" key="1">
    <source>
        <dbReference type="PROSITE" id="PS50181"/>
    </source>
</evidence>
<evidence type="ECO:0000313" key="2">
    <source>
        <dbReference type="EMBL" id="ENH65805.1"/>
    </source>
</evidence>
<organism evidence="2 3">
    <name type="scientific">Fusarium oxysporum f. sp. cubense (strain race 1)</name>
    <name type="common">Panama disease fungus</name>
    <dbReference type="NCBI Taxonomy" id="1229664"/>
    <lineage>
        <taxon>Eukaryota</taxon>
        <taxon>Fungi</taxon>
        <taxon>Dikarya</taxon>
        <taxon>Ascomycota</taxon>
        <taxon>Pezizomycotina</taxon>
        <taxon>Sordariomycetes</taxon>
        <taxon>Hypocreomycetidae</taxon>
        <taxon>Hypocreales</taxon>
        <taxon>Nectriaceae</taxon>
        <taxon>Fusarium</taxon>
        <taxon>Fusarium oxysporum species complex</taxon>
    </lineage>
</organism>
<dbReference type="VEuPathDB" id="FungiDB:FOC1_g10003428"/>
<dbReference type="OMA" id="METHSAD"/>
<dbReference type="Proteomes" id="UP000016928">
    <property type="component" value="Unassembled WGS sequence"/>
</dbReference>
<dbReference type="PROSITE" id="PS50181">
    <property type="entry name" value="FBOX"/>
    <property type="match status" value="1"/>
</dbReference>
<reference evidence="3" key="2">
    <citation type="journal article" date="2014" name="PLoS ONE">
        <title>Genome and Transcriptome Analysis of the Fungal Pathogen Fusarium oxysporum f. sp. cubense Causing Banana Vascular Wilt Disease.</title>
        <authorList>
            <person name="Guo L."/>
            <person name="Han L."/>
            <person name="Yang L."/>
            <person name="Zeng H."/>
            <person name="Fan D."/>
            <person name="Zhu Y."/>
            <person name="Feng Y."/>
            <person name="Wang G."/>
            <person name="Peng C."/>
            <person name="Jiang X."/>
            <person name="Zhou D."/>
            <person name="Ni P."/>
            <person name="Liang C."/>
            <person name="Liu L."/>
            <person name="Wang J."/>
            <person name="Mao C."/>
            <person name="Fang X."/>
            <person name="Peng M."/>
            <person name="Huang J."/>
        </authorList>
    </citation>
    <scope>NUCLEOTIDE SEQUENCE [LARGE SCALE GENOMIC DNA]</scope>
    <source>
        <strain evidence="3">race 1</strain>
    </source>
</reference>
<dbReference type="HOGENOM" id="CLU_040048_0_0_1"/>
<gene>
    <name evidence="2" type="ORF">FOC1_g10003428</name>
</gene>
<dbReference type="OrthoDB" id="2687876at2759"/>